<dbReference type="InterPro" id="IPR001447">
    <property type="entry name" value="Arylamine_N-AcTrfase"/>
</dbReference>
<accession>A0A918LXE2</accession>
<name>A0A918LXE2_9ACTN</name>
<dbReference type="EMBL" id="BMQQ01000043">
    <property type="protein sequence ID" value="GGT63083.1"/>
    <property type="molecule type" value="Genomic_DNA"/>
</dbReference>
<evidence type="ECO:0000313" key="2">
    <source>
        <dbReference type="EMBL" id="GGT63083.1"/>
    </source>
</evidence>
<dbReference type="Gene3D" id="3.30.2140.20">
    <property type="match status" value="1"/>
</dbReference>
<comment type="similarity">
    <text evidence="1">Belongs to the arylamine N-acetyltransferase family.</text>
</comment>
<evidence type="ECO:0000256" key="1">
    <source>
        <dbReference type="ARBA" id="ARBA00006547"/>
    </source>
</evidence>
<reference evidence="2" key="2">
    <citation type="submission" date="2020-09" db="EMBL/GenBank/DDBJ databases">
        <authorList>
            <person name="Sun Q."/>
            <person name="Ohkuma M."/>
        </authorList>
    </citation>
    <scope>NUCLEOTIDE SEQUENCE</scope>
    <source>
        <strain evidence="2">JCM 3172</strain>
    </source>
</reference>
<dbReference type="PANTHER" id="PTHR11786">
    <property type="entry name" value="N-HYDROXYARYLAMINE O-ACETYLTRANSFERASE"/>
    <property type="match status" value="1"/>
</dbReference>
<dbReference type="PANTHER" id="PTHR11786:SF0">
    <property type="entry name" value="ARYLAMINE N-ACETYLTRANSFERASE 4-RELATED"/>
    <property type="match status" value="1"/>
</dbReference>
<organism evidence="2 3">
    <name type="scientific">Streptomyces purpureus</name>
    <dbReference type="NCBI Taxonomy" id="1951"/>
    <lineage>
        <taxon>Bacteria</taxon>
        <taxon>Bacillati</taxon>
        <taxon>Actinomycetota</taxon>
        <taxon>Actinomycetes</taxon>
        <taxon>Kitasatosporales</taxon>
        <taxon>Streptomycetaceae</taxon>
        <taxon>Streptomyces</taxon>
    </lineage>
</organism>
<dbReference type="InterPro" id="IPR053710">
    <property type="entry name" value="Arylamine_NAT_domain_sf"/>
</dbReference>
<dbReference type="AlphaFoldDB" id="A0A918LXE2"/>
<gene>
    <name evidence="2" type="ORF">GCM10014713_65470</name>
</gene>
<protein>
    <submittedName>
        <fullName evidence="2">Acetyltransferase</fullName>
    </submittedName>
</protein>
<dbReference type="RefSeq" id="WP_189205277.1">
    <property type="nucleotide sequence ID" value="NZ_BMQQ01000043.1"/>
</dbReference>
<dbReference type="Pfam" id="PF00797">
    <property type="entry name" value="Acetyltransf_2"/>
    <property type="match status" value="1"/>
</dbReference>
<comment type="caution">
    <text evidence="2">The sequence shown here is derived from an EMBL/GenBank/DDBJ whole genome shotgun (WGS) entry which is preliminary data.</text>
</comment>
<proteinExistence type="inferred from homology"/>
<dbReference type="Proteomes" id="UP000619486">
    <property type="component" value="Unassembled WGS sequence"/>
</dbReference>
<keyword evidence="3" id="KW-1185">Reference proteome</keyword>
<evidence type="ECO:0000313" key="3">
    <source>
        <dbReference type="Proteomes" id="UP000619486"/>
    </source>
</evidence>
<dbReference type="GO" id="GO:0016407">
    <property type="term" value="F:acetyltransferase activity"/>
    <property type="evidence" value="ECO:0007669"/>
    <property type="project" value="InterPro"/>
</dbReference>
<dbReference type="SUPFAM" id="SSF54001">
    <property type="entry name" value="Cysteine proteinases"/>
    <property type="match status" value="1"/>
</dbReference>
<sequence length="263" mass="29159">MLDVEAYAAHLGLSGPLEPTLETLRALHKRHLMTVPFDNSRHVHKGAAVWDEAADADPQELFRHLVTEANGGVCHELNGLFRTLLRQIGFDVVILSAGIRGADQQFGPDLDHMLNGVTIDGELYLADVGYVGPSFTEPLHVGPGIQEQNGFRFRVVEEDGYQIVQRQGATGDWIAVFRFRPEARELTAWVGYAESLTSRDEWEWEGQQLSSTTVIRGRAFETGQKILIGRRYVVSENGAETFRAIIDKGEYAAIVKDIVGEAA</sequence>
<dbReference type="InterPro" id="IPR038765">
    <property type="entry name" value="Papain-like_cys_pep_sf"/>
</dbReference>
<reference evidence="2" key="1">
    <citation type="journal article" date="2014" name="Int. J. Syst. Evol. Microbiol.">
        <title>Complete genome sequence of Corynebacterium casei LMG S-19264T (=DSM 44701T), isolated from a smear-ripened cheese.</title>
        <authorList>
            <consortium name="US DOE Joint Genome Institute (JGI-PGF)"/>
            <person name="Walter F."/>
            <person name="Albersmeier A."/>
            <person name="Kalinowski J."/>
            <person name="Ruckert C."/>
        </authorList>
    </citation>
    <scope>NUCLEOTIDE SEQUENCE</scope>
    <source>
        <strain evidence="2">JCM 3172</strain>
    </source>
</reference>